<proteinExistence type="predicted"/>
<evidence type="ECO:0000256" key="1">
    <source>
        <dbReference type="SAM" id="MobiDB-lite"/>
    </source>
</evidence>
<keyword evidence="4" id="KW-1185">Reference proteome</keyword>
<dbReference type="Pfam" id="PF07883">
    <property type="entry name" value="Cupin_2"/>
    <property type="match status" value="1"/>
</dbReference>
<feature type="domain" description="Cupin type-2" evidence="2">
    <location>
        <begin position="61"/>
        <end position="130"/>
    </location>
</feature>
<reference evidence="3 4" key="1">
    <citation type="submission" date="2018-11" db="EMBL/GenBank/DDBJ databases">
        <title>Trebonia kvetii gen.nov., sp.nov., a novel acidophilic actinobacterium, and proposal of the new actinobacterial family Treboniaceae fam. nov.</title>
        <authorList>
            <person name="Rapoport D."/>
            <person name="Sagova-Mareckova M."/>
            <person name="Sedlacek I."/>
            <person name="Provaznik J."/>
            <person name="Kralova S."/>
            <person name="Pavlinic D."/>
            <person name="Benes V."/>
            <person name="Kopecky J."/>
        </authorList>
    </citation>
    <scope>NUCLEOTIDE SEQUENCE [LARGE SCALE GENOMIC DNA]</scope>
    <source>
        <strain evidence="3 4">15Tr583</strain>
    </source>
</reference>
<feature type="compositionally biased region" description="Pro residues" evidence="1">
    <location>
        <begin position="41"/>
        <end position="50"/>
    </location>
</feature>
<dbReference type="SUPFAM" id="SSF51182">
    <property type="entry name" value="RmlC-like cupins"/>
    <property type="match status" value="1"/>
</dbReference>
<dbReference type="Gene3D" id="2.60.120.10">
    <property type="entry name" value="Jelly Rolls"/>
    <property type="match status" value="1"/>
</dbReference>
<protein>
    <submittedName>
        <fullName evidence="3">Cupin domain-containing protein</fullName>
    </submittedName>
</protein>
<dbReference type="AlphaFoldDB" id="A0A6P2BMW4"/>
<dbReference type="OrthoDB" id="3620182at2"/>
<gene>
    <name evidence="3" type="ORF">EAS64_37590</name>
</gene>
<feature type="region of interest" description="Disordered" evidence="1">
    <location>
        <begin position="14"/>
        <end position="58"/>
    </location>
</feature>
<dbReference type="EMBL" id="RPFW01000009">
    <property type="protein sequence ID" value="TVZ00354.1"/>
    <property type="molecule type" value="Genomic_DNA"/>
</dbReference>
<evidence type="ECO:0000259" key="2">
    <source>
        <dbReference type="Pfam" id="PF07883"/>
    </source>
</evidence>
<dbReference type="InterPro" id="IPR014710">
    <property type="entry name" value="RmlC-like_jellyroll"/>
</dbReference>
<comment type="caution">
    <text evidence="3">The sequence shown here is derived from an EMBL/GenBank/DDBJ whole genome shotgun (WGS) entry which is preliminary data.</text>
</comment>
<dbReference type="Proteomes" id="UP000460272">
    <property type="component" value="Unassembled WGS sequence"/>
</dbReference>
<accession>A0A6P2BMW4</accession>
<dbReference type="InterPro" id="IPR011051">
    <property type="entry name" value="RmlC_Cupin_sf"/>
</dbReference>
<evidence type="ECO:0000313" key="3">
    <source>
        <dbReference type="EMBL" id="TVZ00354.1"/>
    </source>
</evidence>
<dbReference type="InterPro" id="IPR013096">
    <property type="entry name" value="Cupin_2"/>
</dbReference>
<sequence>MLRVSKVDEWLPRPRDAERPHAGPRAHGDCVIIRPGGRLPVDPPAGPAEPPGAGARMRPRLAILPPGTRGRPHFHDAQATAIHIVSGETEVWHGDGLTQRWVAQAGDVVCVPLGAPHLTVNRGDVTAIAVVSLADHPDQAGTVVIELPRHLAGLLALPVAAGS</sequence>
<name>A0A6P2BMW4_9ACTN</name>
<evidence type="ECO:0000313" key="4">
    <source>
        <dbReference type="Proteomes" id="UP000460272"/>
    </source>
</evidence>
<organism evidence="3 4">
    <name type="scientific">Trebonia kvetii</name>
    <dbReference type="NCBI Taxonomy" id="2480626"/>
    <lineage>
        <taxon>Bacteria</taxon>
        <taxon>Bacillati</taxon>
        <taxon>Actinomycetota</taxon>
        <taxon>Actinomycetes</taxon>
        <taxon>Streptosporangiales</taxon>
        <taxon>Treboniaceae</taxon>
        <taxon>Trebonia</taxon>
    </lineage>
</organism>